<gene>
    <name evidence="1" type="ORF">GLOINDRAFT_27511</name>
</gene>
<protein>
    <submittedName>
        <fullName evidence="1">Uncharacterized protein</fullName>
    </submittedName>
</protein>
<dbReference type="EMBL" id="KI285269">
    <property type="protein sequence ID" value="ESA12108.1"/>
    <property type="molecule type" value="Genomic_DNA"/>
</dbReference>
<organism evidence="1">
    <name type="scientific">Rhizophagus irregularis (strain DAOM 181602 / DAOM 197198 / MUCL 43194)</name>
    <name type="common">Arbuscular mycorrhizal fungus</name>
    <name type="synonym">Glomus intraradices</name>
    <dbReference type="NCBI Taxonomy" id="747089"/>
    <lineage>
        <taxon>Eukaryota</taxon>
        <taxon>Fungi</taxon>
        <taxon>Fungi incertae sedis</taxon>
        <taxon>Mucoromycota</taxon>
        <taxon>Glomeromycotina</taxon>
        <taxon>Glomeromycetes</taxon>
        <taxon>Glomerales</taxon>
        <taxon>Glomeraceae</taxon>
        <taxon>Rhizophagus</taxon>
    </lineage>
</organism>
<accession>U9U0J9</accession>
<sequence>MDDSERRIRQMSIQRKFHVPSAKHIFDEIDGFGEKSSGEMDLGETYRNPLNDELCQNVTASIDEGKIWTCL</sequence>
<evidence type="ECO:0000313" key="1">
    <source>
        <dbReference type="EMBL" id="ESA12108.1"/>
    </source>
</evidence>
<proteinExistence type="predicted"/>
<dbReference type="HOGENOM" id="CLU_2741328_0_0_1"/>
<name>U9U0J9_RHIID</name>
<reference evidence="1" key="1">
    <citation type="submission" date="2013-07" db="EMBL/GenBank/DDBJ databases">
        <title>The genome of an arbuscular mycorrhizal fungus provides insights into the evolution of the oldest plant symbiosis.</title>
        <authorList>
            <consortium name="DOE Joint Genome Institute"/>
            <person name="Tisserant E."/>
            <person name="Malbreil M."/>
            <person name="Kuo A."/>
            <person name="Kohler A."/>
            <person name="Symeonidi A."/>
            <person name="Balestrini R."/>
            <person name="Charron P."/>
            <person name="Duensing N."/>
            <person name="Frei-dit-Frey N."/>
            <person name="Gianinazzi-Pearson V."/>
            <person name="Gilbert B."/>
            <person name="Handa Y."/>
            <person name="Hijri M."/>
            <person name="Kaul R."/>
            <person name="Kawaguchi M."/>
            <person name="Krajinski F."/>
            <person name="Lammers P."/>
            <person name="Lapierre D."/>
            <person name="Masclaux F.G."/>
            <person name="Murat C."/>
            <person name="Morin E."/>
            <person name="Ndikumana S."/>
            <person name="Pagni M."/>
            <person name="Petitpierre D."/>
            <person name="Requena N."/>
            <person name="Rosikiewicz P."/>
            <person name="Riley R."/>
            <person name="Saito K."/>
            <person name="San Clemente H."/>
            <person name="Shapiro H."/>
            <person name="van Tuinen D."/>
            <person name="Becard G."/>
            <person name="Bonfante P."/>
            <person name="Paszkowski U."/>
            <person name="Shachar-Hill Y."/>
            <person name="Young J.P."/>
            <person name="Sanders I.R."/>
            <person name="Henrissat B."/>
            <person name="Rensing S.A."/>
            <person name="Grigoriev I.V."/>
            <person name="Corradi N."/>
            <person name="Roux C."/>
            <person name="Martin F."/>
        </authorList>
    </citation>
    <scope>NUCLEOTIDE SEQUENCE</scope>
    <source>
        <strain evidence="1">DAOM 197198</strain>
    </source>
</reference>
<dbReference type="AlphaFoldDB" id="U9U0J9"/>